<feature type="compositionally biased region" description="Polar residues" evidence="1">
    <location>
        <begin position="103"/>
        <end position="112"/>
    </location>
</feature>
<name>A0A8C2QHH7_CRIGR</name>
<feature type="transmembrane region" description="Helical" evidence="2">
    <location>
        <begin position="427"/>
        <end position="453"/>
    </location>
</feature>
<feature type="compositionally biased region" description="Polar residues" evidence="1">
    <location>
        <begin position="202"/>
        <end position="228"/>
    </location>
</feature>
<keyword evidence="3" id="KW-0732">Signal</keyword>
<dbReference type="AlphaFoldDB" id="A0A8C2QHH7"/>
<protein>
    <submittedName>
        <fullName evidence="4">Mucin like 3</fullName>
    </submittedName>
</protein>
<evidence type="ECO:0000256" key="1">
    <source>
        <dbReference type="SAM" id="MobiDB-lite"/>
    </source>
</evidence>
<keyword evidence="2" id="KW-0812">Transmembrane</keyword>
<dbReference type="PANTHER" id="PTHR22094">
    <property type="entry name" value="DIFFUSE PANBRONCHIOLITIS CRITICAL REGION GENE 1"/>
    <property type="match status" value="1"/>
</dbReference>
<feature type="compositionally biased region" description="Low complexity" evidence="1">
    <location>
        <begin position="190"/>
        <end position="199"/>
    </location>
</feature>
<dbReference type="Ensembl" id="ENSCGRT00001016308.1">
    <property type="protein sequence ID" value="ENSCGRP00001012075.1"/>
    <property type="gene ID" value="ENSCGRG00001013588.1"/>
</dbReference>
<evidence type="ECO:0000313" key="4">
    <source>
        <dbReference type="Ensembl" id="ENSCGRP00001012075.1"/>
    </source>
</evidence>
<feature type="compositionally biased region" description="Polar residues" evidence="1">
    <location>
        <begin position="402"/>
        <end position="411"/>
    </location>
</feature>
<dbReference type="PANTHER" id="PTHR22094:SF0">
    <property type="entry name" value="MUCIN-LIKE PROTEIN 3"/>
    <property type="match status" value="1"/>
</dbReference>
<feature type="chain" id="PRO_5034595057" evidence="3">
    <location>
        <begin position="30"/>
        <end position="498"/>
    </location>
</feature>
<evidence type="ECO:0000256" key="3">
    <source>
        <dbReference type="SAM" id="SignalP"/>
    </source>
</evidence>
<feature type="compositionally biased region" description="Low complexity" evidence="1">
    <location>
        <begin position="254"/>
        <end position="273"/>
    </location>
</feature>
<keyword evidence="2" id="KW-1133">Transmembrane helix</keyword>
<feature type="signal peptide" evidence="3">
    <location>
        <begin position="1"/>
        <end position="29"/>
    </location>
</feature>
<proteinExistence type="predicted"/>
<evidence type="ECO:0000313" key="5">
    <source>
        <dbReference type="Proteomes" id="UP000694386"/>
    </source>
</evidence>
<dbReference type="Proteomes" id="UP000694386">
    <property type="component" value="Unplaced"/>
</dbReference>
<sequence length="498" mass="53836">MAQLTSGLCSSFGFICCLFFLPASWEAGAATFQEPQKTAEPPTSDHPLILTPGLTHRSPSAHADRDPGQQPPGLPKSTTTQKPKKPCSTRRFAKPVHKPIDNSKATDNQNTTVHHEMTPPMEKNASSQRKDRNGRSANDPTKASERSHSTSAPRRRTTCKSTTSKTRVTRNSGTPVRHTDTSTRRRTTSHKSTTPSHDSALSRKTTPSSGNSSEAPRTSYRTPRTPATTGAEDHRTPFATDKPAQMTTEHTKETTSATSERTTRSQATATQSEGEPPSVSERTTGAQVTPIEHDTTPADVKTTQVSAKSTEHTEEEATQVSESPTLFWRKTTPATKTVTAIGNPGKTVAVFTTTRPPVRATEDKSTALSPHFHKTETTHGELLSPVTTRTDLGFITSGAHHPQQNSHSSPGSLHAAGASRESNSFPAWAIVTVTLLAVIVLLICIGLIVLVACTSRTRRVLAQNSEDSDPEDRGGRNSYPVYLMEQQNLKPNQIPSPP</sequence>
<reference evidence="4" key="2">
    <citation type="submission" date="2025-09" db="UniProtKB">
        <authorList>
            <consortium name="Ensembl"/>
        </authorList>
    </citation>
    <scope>IDENTIFICATION</scope>
</reference>
<feature type="compositionally biased region" description="Polar residues" evidence="1">
    <location>
        <begin position="485"/>
        <end position="498"/>
    </location>
</feature>
<evidence type="ECO:0000256" key="2">
    <source>
        <dbReference type="SAM" id="Phobius"/>
    </source>
</evidence>
<accession>A0A8C2QHH7</accession>
<feature type="region of interest" description="Disordered" evidence="1">
    <location>
        <begin position="396"/>
        <end position="418"/>
    </location>
</feature>
<feature type="region of interest" description="Disordered" evidence="1">
    <location>
        <begin position="462"/>
        <end position="498"/>
    </location>
</feature>
<organism evidence="4 5">
    <name type="scientific">Cricetulus griseus</name>
    <name type="common">Chinese hamster</name>
    <name type="synonym">Cricetulus barabensis griseus</name>
    <dbReference type="NCBI Taxonomy" id="10029"/>
    <lineage>
        <taxon>Eukaryota</taxon>
        <taxon>Metazoa</taxon>
        <taxon>Chordata</taxon>
        <taxon>Craniata</taxon>
        <taxon>Vertebrata</taxon>
        <taxon>Euteleostomi</taxon>
        <taxon>Mammalia</taxon>
        <taxon>Eutheria</taxon>
        <taxon>Euarchontoglires</taxon>
        <taxon>Glires</taxon>
        <taxon>Rodentia</taxon>
        <taxon>Myomorpha</taxon>
        <taxon>Muroidea</taxon>
        <taxon>Cricetidae</taxon>
        <taxon>Cricetinae</taxon>
        <taxon>Cricetulus</taxon>
    </lineage>
</organism>
<feature type="region of interest" description="Disordered" evidence="1">
    <location>
        <begin position="33"/>
        <end position="322"/>
    </location>
</feature>
<dbReference type="InterPro" id="IPR026623">
    <property type="entry name" value="MUCL3"/>
</dbReference>
<feature type="compositionally biased region" description="Basic residues" evidence="1">
    <location>
        <begin position="82"/>
        <end position="97"/>
    </location>
</feature>
<reference evidence="4" key="1">
    <citation type="submission" date="2025-08" db="UniProtKB">
        <authorList>
            <consortium name="Ensembl"/>
        </authorList>
    </citation>
    <scope>IDENTIFICATION</scope>
</reference>
<feature type="compositionally biased region" description="Low complexity" evidence="1">
    <location>
        <begin position="159"/>
        <end position="170"/>
    </location>
</feature>
<keyword evidence="2" id="KW-0472">Membrane</keyword>